<keyword evidence="4" id="KW-1185">Reference proteome</keyword>
<dbReference type="InterPro" id="IPR055170">
    <property type="entry name" value="GFO_IDH_MocA-like_dom"/>
</dbReference>
<accession>A0ABY5VF29</accession>
<dbReference type="Pfam" id="PF22725">
    <property type="entry name" value="GFO_IDH_MocA_C3"/>
    <property type="match status" value="1"/>
</dbReference>
<dbReference type="RefSeq" id="WP_028527378.1">
    <property type="nucleotide sequence ID" value="NZ_CABLBR010000001.1"/>
</dbReference>
<reference evidence="3" key="1">
    <citation type="journal article" date="2022" name="Cell">
        <title>Design, construction, and in vivo augmentation of a complex gut microbiome.</title>
        <authorList>
            <person name="Cheng A.G."/>
            <person name="Ho P.Y."/>
            <person name="Aranda-Diaz A."/>
            <person name="Jain S."/>
            <person name="Yu F.B."/>
            <person name="Meng X."/>
            <person name="Wang M."/>
            <person name="Iakiviak M."/>
            <person name="Nagashima K."/>
            <person name="Zhao A."/>
            <person name="Murugkar P."/>
            <person name="Patil A."/>
            <person name="Atabakhsh K."/>
            <person name="Weakley A."/>
            <person name="Yan J."/>
            <person name="Brumbaugh A.R."/>
            <person name="Higginbottom S."/>
            <person name="Dimas A."/>
            <person name="Shiver A.L."/>
            <person name="Deutschbauer A."/>
            <person name="Neff N."/>
            <person name="Sonnenburg J.L."/>
            <person name="Huang K.C."/>
            <person name="Fischbach M.A."/>
        </authorList>
    </citation>
    <scope>NUCLEOTIDE SEQUENCE</scope>
    <source>
        <strain evidence="3">DSM 19829</strain>
    </source>
</reference>
<dbReference type="Pfam" id="PF01408">
    <property type="entry name" value="GFO_IDH_MocA"/>
    <property type="match status" value="1"/>
</dbReference>
<dbReference type="PANTHER" id="PTHR43708">
    <property type="entry name" value="CONSERVED EXPRESSED OXIDOREDUCTASE (EUROFUNG)"/>
    <property type="match status" value="1"/>
</dbReference>
<evidence type="ECO:0000313" key="3">
    <source>
        <dbReference type="EMBL" id="UWP58871.1"/>
    </source>
</evidence>
<protein>
    <submittedName>
        <fullName evidence="3">Gfo/Idh/MocA family oxidoreductase</fullName>
    </submittedName>
</protein>
<dbReference type="InterPro" id="IPR036291">
    <property type="entry name" value="NAD(P)-bd_dom_sf"/>
</dbReference>
<dbReference type="EMBL" id="CP102290">
    <property type="protein sequence ID" value="UWP58871.1"/>
    <property type="molecule type" value="Genomic_DNA"/>
</dbReference>
<evidence type="ECO:0000313" key="4">
    <source>
        <dbReference type="Proteomes" id="UP001060164"/>
    </source>
</evidence>
<dbReference type="SUPFAM" id="SSF51735">
    <property type="entry name" value="NAD(P)-binding Rossmann-fold domains"/>
    <property type="match status" value="1"/>
</dbReference>
<dbReference type="Proteomes" id="UP001060164">
    <property type="component" value="Chromosome"/>
</dbReference>
<name>A0ABY5VF29_9FIRM</name>
<dbReference type="SUPFAM" id="SSF55347">
    <property type="entry name" value="Glyceraldehyde-3-phosphate dehydrogenase-like, C-terminal domain"/>
    <property type="match status" value="1"/>
</dbReference>
<feature type="domain" description="GFO/IDH/MocA-like oxidoreductase" evidence="2">
    <location>
        <begin position="142"/>
        <end position="271"/>
    </location>
</feature>
<evidence type="ECO:0000259" key="1">
    <source>
        <dbReference type="Pfam" id="PF01408"/>
    </source>
</evidence>
<sequence length="377" mass="42355">MKLRYGLVGGGNGGFIGGVHRRAADFDFACELSAGCFSRKQEANLQTGTLWGVTPERTYSSFQEMAEVEGNREDGVDFISIATPNFIHYEIAKTFLEHGIHVICDKPVALDSVQAEELCSLAEERGLLFGVCYTYANYAILQEARRMIRVGMLGELFSIVAEYPQDWILTPDDTDVMSDWLMDPEKTGKAGCTAHIGTHLEYLMRYVTGAKPRRILARFQTYPRNLPLETESQVMIDYENQIQGLMWASIAAAGNDCGIALRVFGSRGSLEWSHLNPSRLIYHPLNQPSQTLVCGRNYLGEEAGRLARLPAGHPEGFYEAFANIFRNFCGDLKLLKEGRRPEKLHFPTIEDGLLSMRFIEACVKSNENNNAWVDFER</sequence>
<organism evidence="3 4">
    <name type="scientific">Ruminococcus gauvreauii</name>
    <dbReference type="NCBI Taxonomy" id="438033"/>
    <lineage>
        <taxon>Bacteria</taxon>
        <taxon>Bacillati</taxon>
        <taxon>Bacillota</taxon>
        <taxon>Clostridia</taxon>
        <taxon>Eubacteriales</taxon>
        <taxon>Oscillospiraceae</taxon>
        <taxon>Ruminococcus</taxon>
    </lineage>
</organism>
<proteinExistence type="predicted"/>
<dbReference type="Gene3D" id="3.30.360.10">
    <property type="entry name" value="Dihydrodipicolinate Reductase, domain 2"/>
    <property type="match status" value="1"/>
</dbReference>
<dbReference type="Gene3D" id="3.40.50.720">
    <property type="entry name" value="NAD(P)-binding Rossmann-like Domain"/>
    <property type="match status" value="1"/>
</dbReference>
<dbReference type="InterPro" id="IPR000683">
    <property type="entry name" value="Gfo/Idh/MocA-like_OxRdtase_N"/>
</dbReference>
<gene>
    <name evidence="3" type="ORF">NQ502_16075</name>
</gene>
<evidence type="ECO:0000259" key="2">
    <source>
        <dbReference type="Pfam" id="PF22725"/>
    </source>
</evidence>
<dbReference type="PANTHER" id="PTHR43708:SF3">
    <property type="entry name" value="OXIDOREDUCTASE"/>
    <property type="match status" value="1"/>
</dbReference>
<dbReference type="InterPro" id="IPR051317">
    <property type="entry name" value="Gfo/Idh/MocA_oxidoreduct"/>
</dbReference>
<feature type="domain" description="Gfo/Idh/MocA-like oxidoreductase N-terminal" evidence="1">
    <location>
        <begin position="3"/>
        <end position="131"/>
    </location>
</feature>